<evidence type="ECO:0000313" key="3">
    <source>
        <dbReference type="Proteomes" id="UP001153076"/>
    </source>
</evidence>
<dbReference type="EMBL" id="JAKOGI010000332">
    <property type="protein sequence ID" value="KAJ8436716.1"/>
    <property type="molecule type" value="Genomic_DNA"/>
</dbReference>
<name>A0A9Q1K5D4_9CARY</name>
<evidence type="ECO:0000256" key="1">
    <source>
        <dbReference type="SAM" id="MobiDB-lite"/>
    </source>
</evidence>
<comment type="caution">
    <text evidence="2">The sequence shown here is derived from an EMBL/GenBank/DDBJ whole genome shotgun (WGS) entry which is preliminary data.</text>
</comment>
<evidence type="ECO:0000313" key="2">
    <source>
        <dbReference type="EMBL" id="KAJ8436716.1"/>
    </source>
</evidence>
<dbReference type="AlphaFoldDB" id="A0A9Q1K5D4"/>
<proteinExistence type="predicted"/>
<reference evidence="2" key="1">
    <citation type="submission" date="2022-04" db="EMBL/GenBank/DDBJ databases">
        <title>Carnegiea gigantea Genome sequencing and assembly v2.</title>
        <authorList>
            <person name="Copetti D."/>
            <person name="Sanderson M.J."/>
            <person name="Burquez A."/>
            <person name="Wojciechowski M.F."/>
        </authorList>
    </citation>
    <scope>NUCLEOTIDE SEQUENCE</scope>
    <source>
        <strain evidence="2">SGP5-SGP5p</strain>
        <tissue evidence="2">Aerial part</tissue>
    </source>
</reference>
<protein>
    <submittedName>
        <fullName evidence="2">Uncharacterized protein</fullName>
    </submittedName>
</protein>
<sequence length="217" mass="24509">MDEMALYALENFEQYRREVTFPSLPHPFDYEDLCLNFDLIEDEEAARDFGRPSEILCIATGNGGHDFGGALFFSSRSAPYRATHEGLPQLPTLCSRVPNLLVKLTILSNIVWFQCRVHRECIAYGVEVVANFAGHPWLGRRLCRAPQRIGRGFLPMIGRFNLSEQPLPLHHCGDATPQGRTYGRARIPWQARNRSEEEASQNSRLPLPFSLIPSPAA</sequence>
<feature type="region of interest" description="Disordered" evidence="1">
    <location>
        <begin position="191"/>
        <end position="217"/>
    </location>
</feature>
<organism evidence="2 3">
    <name type="scientific">Carnegiea gigantea</name>
    <dbReference type="NCBI Taxonomy" id="171969"/>
    <lineage>
        <taxon>Eukaryota</taxon>
        <taxon>Viridiplantae</taxon>
        <taxon>Streptophyta</taxon>
        <taxon>Embryophyta</taxon>
        <taxon>Tracheophyta</taxon>
        <taxon>Spermatophyta</taxon>
        <taxon>Magnoliopsida</taxon>
        <taxon>eudicotyledons</taxon>
        <taxon>Gunneridae</taxon>
        <taxon>Pentapetalae</taxon>
        <taxon>Caryophyllales</taxon>
        <taxon>Cactineae</taxon>
        <taxon>Cactaceae</taxon>
        <taxon>Cactoideae</taxon>
        <taxon>Echinocereeae</taxon>
        <taxon>Carnegiea</taxon>
    </lineage>
</organism>
<accession>A0A9Q1K5D4</accession>
<dbReference type="Proteomes" id="UP001153076">
    <property type="component" value="Unassembled WGS sequence"/>
</dbReference>
<keyword evidence="3" id="KW-1185">Reference proteome</keyword>
<gene>
    <name evidence="2" type="ORF">Cgig2_027387</name>
</gene>